<comment type="caution">
    <text evidence="1">The sequence shown here is derived from an EMBL/GenBank/DDBJ whole genome shotgun (WGS) entry which is preliminary data.</text>
</comment>
<organism evidence="1 2">
    <name type="scientific">Providencia stuartii</name>
    <dbReference type="NCBI Taxonomy" id="588"/>
    <lineage>
        <taxon>Bacteria</taxon>
        <taxon>Pseudomonadati</taxon>
        <taxon>Pseudomonadota</taxon>
        <taxon>Gammaproteobacteria</taxon>
        <taxon>Enterobacterales</taxon>
        <taxon>Morganellaceae</taxon>
        <taxon>Providencia</taxon>
    </lineage>
</organism>
<dbReference type="RefSeq" id="WP_072502322.1">
    <property type="nucleotide sequence ID" value="NZ_CP017054.1"/>
</dbReference>
<gene>
    <name evidence="1" type="ORF">KDV35_06085</name>
</gene>
<dbReference type="AlphaFoldDB" id="A0ABD5L2Y0"/>
<reference evidence="1 2" key="1">
    <citation type="submission" date="2021-04" db="EMBL/GenBank/DDBJ databases">
        <title>Determining the burden of carbapenem-resistant Enterobacterales from a tertiary public heath setting in Bangladesh: a clinical, epidemiological, and molecular study.</title>
        <authorList>
            <person name="Farzana R."/>
            <person name="Walsh T.R."/>
        </authorList>
    </citation>
    <scope>NUCLEOTIDE SEQUENCE [LARGE SCALE GENOMIC DNA]</scope>
    <source>
        <strain evidence="2">dmpro_s316</strain>
    </source>
</reference>
<sequence>MDEQMMNKLTSDVRKLNETVISLGNSNKSLAVRIEILASIFSALVAAGLIKREGVETIVNMYSSNDKRLTDDFLANEKKAVMKLIDSIKVR</sequence>
<proteinExistence type="predicted"/>
<dbReference type="EMBL" id="JAGSRH010000007">
    <property type="protein sequence ID" value="MER5076436.1"/>
    <property type="molecule type" value="Genomic_DNA"/>
</dbReference>
<name>A0ABD5L2Y0_PROST</name>
<protein>
    <submittedName>
        <fullName evidence="1">Uncharacterized protein</fullName>
    </submittedName>
</protein>
<dbReference type="Proteomes" id="UP001495779">
    <property type="component" value="Unassembled WGS sequence"/>
</dbReference>
<dbReference type="KEGG" id="psta:BGK56_04420"/>
<evidence type="ECO:0000313" key="1">
    <source>
        <dbReference type="EMBL" id="MER5076436.1"/>
    </source>
</evidence>
<accession>A0ABD5L2Y0</accession>
<evidence type="ECO:0000313" key="2">
    <source>
        <dbReference type="Proteomes" id="UP001495779"/>
    </source>
</evidence>